<dbReference type="VEuPathDB" id="FungiDB:SPPG_09113"/>
<dbReference type="GeneID" id="27692238"/>
<protein>
    <recommendedName>
        <fullName evidence="5">Secreted protein</fullName>
    </recommendedName>
</protein>
<gene>
    <name evidence="3" type="ORF">SPPG_09113</name>
</gene>
<evidence type="ECO:0000256" key="1">
    <source>
        <dbReference type="SAM" id="MobiDB-lite"/>
    </source>
</evidence>
<keyword evidence="2" id="KW-0732">Signal</keyword>
<dbReference type="Proteomes" id="UP000053201">
    <property type="component" value="Unassembled WGS sequence"/>
</dbReference>
<evidence type="ECO:0008006" key="5">
    <source>
        <dbReference type="Google" id="ProtNLM"/>
    </source>
</evidence>
<dbReference type="AlphaFoldDB" id="A0A0L0HL45"/>
<name>A0A0L0HL45_SPIPD</name>
<feature type="signal peptide" evidence="2">
    <location>
        <begin position="1"/>
        <end position="26"/>
    </location>
</feature>
<proteinExistence type="predicted"/>
<feature type="compositionally biased region" description="Basic residues" evidence="1">
    <location>
        <begin position="65"/>
        <end position="74"/>
    </location>
</feature>
<accession>A0A0L0HL45</accession>
<organism evidence="3 4">
    <name type="scientific">Spizellomyces punctatus (strain DAOM BR117)</name>
    <dbReference type="NCBI Taxonomy" id="645134"/>
    <lineage>
        <taxon>Eukaryota</taxon>
        <taxon>Fungi</taxon>
        <taxon>Fungi incertae sedis</taxon>
        <taxon>Chytridiomycota</taxon>
        <taxon>Chytridiomycota incertae sedis</taxon>
        <taxon>Chytridiomycetes</taxon>
        <taxon>Spizellomycetales</taxon>
        <taxon>Spizellomycetaceae</taxon>
        <taxon>Spizellomyces</taxon>
    </lineage>
</organism>
<feature type="chain" id="PRO_5005539909" description="Secreted protein" evidence="2">
    <location>
        <begin position="27"/>
        <end position="94"/>
    </location>
</feature>
<dbReference type="OrthoDB" id="10301750at2759"/>
<keyword evidence="4" id="KW-1185">Reference proteome</keyword>
<dbReference type="RefSeq" id="XP_016609644.1">
    <property type="nucleotide sequence ID" value="XM_016757268.1"/>
</dbReference>
<feature type="region of interest" description="Disordered" evidence="1">
    <location>
        <begin position="61"/>
        <end position="94"/>
    </location>
</feature>
<evidence type="ECO:0000256" key="2">
    <source>
        <dbReference type="SAM" id="SignalP"/>
    </source>
</evidence>
<feature type="compositionally biased region" description="Basic and acidic residues" evidence="1">
    <location>
        <begin position="80"/>
        <end position="94"/>
    </location>
</feature>
<evidence type="ECO:0000313" key="3">
    <source>
        <dbReference type="EMBL" id="KND01605.1"/>
    </source>
</evidence>
<sequence>MYTRLPKSFWWCLFLVLSAFVATIDALEAFQAMVPPSAAGLSNGIGKRFARDIPEELPVLPALHNTRHTHRRRNAAPDSEQVRRRERRDYPEEL</sequence>
<reference evidence="3 4" key="1">
    <citation type="submission" date="2009-08" db="EMBL/GenBank/DDBJ databases">
        <title>The Genome Sequence of Spizellomyces punctatus strain DAOM BR117.</title>
        <authorList>
            <consortium name="The Broad Institute Genome Sequencing Platform"/>
            <person name="Russ C."/>
            <person name="Cuomo C."/>
            <person name="Shea T."/>
            <person name="Young S.K."/>
            <person name="Zeng Q."/>
            <person name="Koehrsen M."/>
            <person name="Haas B."/>
            <person name="Borodovsky M."/>
            <person name="Guigo R."/>
            <person name="Alvarado L."/>
            <person name="Berlin A."/>
            <person name="Bochicchio J."/>
            <person name="Borenstein D."/>
            <person name="Chapman S."/>
            <person name="Chen Z."/>
            <person name="Engels R."/>
            <person name="Freedman E."/>
            <person name="Gellesch M."/>
            <person name="Goldberg J."/>
            <person name="Griggs A."/>
            <person name="Gujja S."/>
            <person name="Heiman D."/>
            <person name="Hepburn T."/>
            <person name="Howarth C."/>
            <person name="Jen D."/>
            <person name="Larson L."/>
            <person name="Lewis B."/>
            <person name="Mehta T."/>
            <person name="Park D."/>
            <person name="Pearson M."/>
            <person name="Roberts A."/>
            <person name="Saif S."/>
            <person name="Shenoy N."/>
            <person name="Sisk P."/>
            <person name="Stolte C."/>
            <person name="Sykes S."/>
            <person name="Thomson T."/>
            <person name="Walk T."/>
            <person name="White J."/>
            <person name="Yandava C."/>
            <person name="Burger G."/>
            <person name="Gray M.W."/>
            <person name="Holland P.W.H."/>
            <person name="King N."/>
            <person name="Lang F.B.F."/>
            <person name="Roger A.J."/>
            <person name="Ruiz-Trillo I."/>
            <person name="Lander E."/>
            <person name="Nusbaum C."/>
        </authorList>
    </citation>
    <scope>NUCLEOTIDE SEQUENCE [LARGE SCALE GENOMIC DNA]</scope>
    <source>
        <strain evidence="3 4">DAOM BR117</strain>
    </source>
</reference>
<dbReference type="EMBL" id="KQ257454">
    <property type="protein sequence ID" value="KND01605.1"/>
    <property type="molecule type" value="Genomic_DNA"/>
</dbReference>
<dbReference type="InParanoid" id="A0A0L0HL45"/>
<evidence type="ECO:0000313" key="4">
    <source>
        <dbReference type="Proteomes" id="UP000053201"/>
    </source>
</evidence>